<comment type="similarity">
    <text evidence="1">Belongs to the AB hydrolase superfamily. AB hydrolase 2 family.</text>
</comment>
<organism evidence="4 5">
    <name type="scientific">Cycloclasticus pugetii</name>
    <dbReference type="NCBI Taxonomy" id="34068"/>
    <lineage>
        <taxon>Bacteria</taxon>
        <taxon>Pseudomonadati</taxon>
        <taxon>Pseudomonadota</taxon>
        <taxon>Gammaproteobacteria</taxon>
        <taxon>Thiotrichales</taxon>
        <taxon>Piscirickettsiaceae</taxon>
        <taxon>Cycloclasticus</taxon>
    </lineage>
</organism>
<name>A0AB33YZ98_9GAMM</name>
<dbReference type="InterPro" id="IPR003140">
    <property type="entry name" value="PLipase/COase/thioEstase"/>
</dbReference>
<feature type="domain" description="Phospholipase/carboxylesterase/thioesterase" evidence="3">
    <location>
        <begin position="9"/>
        <end position="221"/>
    </location>
</feature>
<keyword evidence="5" id="KW-1185">Reference proteome</keyword>
<evidence type="ECO:0000256" key="1">
    <source>
        <dbReference type="ARBA" id="ARBA00006499"/>
    </source>
</evidence>
<comment type="caution">
    <text evidence="4">The sequence shown here is derived from an EMBL/GenBank/DDBJ whole genome shotgun (WGS) entry which is preliminary data.</text>
</comment>
<reference evidence="4 5" key="1">
    <citation type="journal article" date="2013" name="Genome Announc.">
        <title>Genome Sequence of the Pyrene- and Fluoranthene-Degrading Bacterium Cycloclasticus sp. Strain PY97M.</title>
        <authorList>
            <person name="Cui Z."/>
            <person name="Xu G."/>
            <person name="Li Q."/>
            <person name="Gao W."/>
            <person name="Zheng L."/>
        </authorList>
    </citation>
    <scope>NUCLEOTIDE SEQUENCE [LARGE SCALE GENOMIC DNA]</scope>
    <source>
        <strain evidence="4 5">PY97M</strain>
    </source>
</reference>
<gene>
    <name evidence="4" type="ORF">L196_10029</name>
</gene>
<evidence type="ECO:0000313" key="5">
    <source>
        <dbReference type="Proteomes" id="UP000015462"/>
    </source>
</evidence>
<dbReference type="EMBL" id="ASHL01000010">
    <property type="protein sequence ID" value="EPD12450.1"/>
    <property type="molecule type" value="Genomic_DNA"/>
</dbReference>
<evidence type="ECO:0000256" key="2">
    <source>
        <dbReference type="ARBA" id="ARBA00022801"/>
    </source>
</evidence>
<dbReference type="Gene3D" id="3.40.50.1820">
    <property type="entry name" value="alpha/beta hydrolase"/>
    <property type="match status" value="1"/>
</dbReference>
<dbReference type="PANTHER" id="PTHR10655">
    <property type="entry name" value="LYSOPHOSPHOLIPASE-RELATED"/>
    <property type="match status" value="1"/>
</dbReference>
<dbReference type="AlphaFoldDB" id="A0AB33YZ98"/>
<accession>A0AB33YZ98</accession>
<dbReference type="PANTHER" id="PTHR10655:SF17">
    <property type="entry name" value="LYSOPHOSPHOLIPASE-LIKE PROTEIN 1"/>
    <property type="match status" value="1"/>
</dbReference>
<evidence type="ECO:0000313" key="4">
    <source>
        <dbReference type="EMBL" id="EPD12450.1"/>
    </source>
</evidence>
<evidence type="ECO:0000259" key="3">
    <source>
        <dbReference type="Pfam" id="PF02230"/>
    </source>
</evidence>
<dbReference type="InterPro" id="IPR029058">
    <property type="entry name" value="AB_hydrolase_fold"/>
</dbReference>
<dbReference type="SUPFAM" id="SSF53474">
    <property type="entry name" value="alpha/beta-Hydrolases"/>
    <property type="match status" value="1"/>
</dbReference>
<proteinExistence type="inferred from homology"/>
<dbReference type="Pfam" id="PF02230">
    <property type="entry name" value="Abhydrolase_2"/>
    <property type="match status" value="1"/>
</dbReference>
<dbReference type="InterPro" id="IPR050565">
    <property type="entry name" value="LYPA1-2/EST-like"/>
</dbReference>
<protein>
    <submittedName>
        <fullName evidence="4">Carboxylesterase</fullName>
    </submittedName>
</protein>
<dbReference type="Proteomes" id="UP000015462">
    <property type="component" value="Unassembled WGS sequence"/>
</dbReference>
<dbReference type="GO" id="GO:0016787">
    <property type="term" value="F:hydrolase activity"/>
    <property type="evidence" value="ECO:0007669"/>
    <property type="project" value="UniProtKB-KW"/>
</dbReference>
<dbReference type="RefSeq" id="WP_015006875.1">
    <property type="nucleotide sequence ID" value="NZ_JARGOU010000007.1"/>
</dbReference>
<sequence length="223" mass="24190">MLATRLPAIISNPNTPIRCSVIWLHGLGANGNDFAPIVSELGIQDELGIRFVFPHAPSIAVTINGGAVMPAWYDITEMDLMKRADNAGIVSSSKTITDMINDEIATGIEPSKIVIAGFSQGGVIAFDAGLRFPETLAGIMALSTYIPMQDTLPTAEQSGHAKIPIFYGHGDFDPVIPIEQADSSRRFLEASGYCVDWHAYPMEHSVCPQEIHHIKDWLTTVLS</sequence>
<keyword evidence="2" id="KW-0378">Hydrolase</keyword>